<evidence type="ECO:0000256" key="1">
    <source>
        <dbReference type="ARBA" id="ARBA00022679"/>
    </source>
</evidence>
<evidence type="ECO:0000313" key="4">
    <source>
        <dbReference type="EMBL" id="GHC87256.1"/>
    </source>
</evidence>
<dbReference type="InterPro" id="IPR048254">
    <property type="entry name" value="CDP_ALCOHOL_P_TRANSF_CS"/>
</dbReference>
<accession>A0A918WVF3</accession>
<proteinExistence type="inferred from homology"/>
<comment type="caution">
    <text evidence="4">The sequence shown here is derived from an EMBL/GenBank/DDBJ whole genome shotgun (WGS) entry which is preliminary data.</text>
</comment>
<dbReference type="GO" id="GO:0016780">
    <property type="term" value="F:phosphotransferase activity, for other substituted phosphate groups"/>
    <property type="evidence" value="ECO:0007669"/>
    <property type="project" value="InterPro"/>
</dbReference>
<dbReference type="GO" id="GO:0008654">
    <property type="term" value="P:phospholipid biosynthetic process"/>
    <property type="evidence" value="ECO:0007669"/>
    <property type="project" value="InterPro"/>
</dbReference>
<evidence type="ECO:0000256" key="2">
    <source>
        <dbReference type="RuleBase" id="RU003750"/>
    </source>
</evidence>
<organism evidence="4 5">
    <name type="scientific">Streptomyces finlayi</name>
    <dbReference type="NCBI Taxonomy" id="67296"/>
    <lineage>
        <taxon>Bacteria</taxon>
        <taxon>Bacillati</taxon>
        <taxon>Actinomycetota</taxon>
        <taxon>Actinomycetes</taxon>
        <taxon>Kitasatosporales</taxon>
        <taxon>Streptomycetaceae</taxon>
        <taxon>Streptomyces</taxon>
    </lineage>
</organism>
<dbReference type="InterPro" id="IPR043130">
    <property type="entry name" value="CDP-OH_PTrfase_TM_dom"/>
</dbReference>
<protein>
    <recommendedName>
        <fullName evidence="6">CDP-alcohol phosphatidyltransferase family protein</fullName>
    </recommendedName>
</protein>
<comment type="similarity">
    <text evidence="2">Belongs to the CDP-alcohol phosphatidyltransferase class-I family.</text>
</comment>
<evidence type="ECO:0000313" key="5">
    <source>
        <dbReference type="Proteomes" id="UP000638353"/>
    </source>
</evidence>
<dbReference type="AlphaFoldDB" id="A0A918WVF3"/>
<dbReference type="GO" id="GO:0016020">
    <property type="term" value="C:membrane"/>
    <property type="evidence" value="ECO:0007669"/>
    <property type="project" value="InterPro"/>
</dbReference>
<evidence type="ECO:0008006" key="6">
    <source>
        <dbReference type="Google" id="ProtNLM"/>
    </source>
</evidence>
<dbReference type="Pfam" id="PF01066">
    <property type="entry name" value="CDP-OH_P_transf"/>
    <property type="match status" value="1"/>
</dbReference>
<evidence type="ECO:0000256" key="3">
    <source>
        <dbReference type="SAM" id="Phobius"/>
    </source>
</evidence>
<reference evidence="4" key="1">
    <citation type="journal article" date="2014" name="Int. J. Syst. Evol. Microbiol.">
        <title>Complete genome sequence of Corynebacterium casei LMG S-19264T (=DSM 44701T), isolated from a smear-ripened cheese.</title>
        <authorList>
            <consortium name="US DOE Joint Genome Institute (JGI-PGF)"/>
            <person name="Walter F."/>
            <person name="Albersmeier A."/>
            <person name="Kalinowski J."/>
            <person name="Ruckert C."/>
        </authorList>
    </citation>
    <scope>NUCLEOTIDE SEQUENCE</scope>
    <source>
        <strain evidence="4">JCM 4637</strain>
    </source>
</reference>
<keyword evidence="3" id="KW-1133">Transmembrane helix</keyword>
<dbReference type="PROSITE" id="PS00379">
    <property type="entry name" value="CDP_ALCOHOL_P_TRANSF"/>
    <property type="match status" value="1"/>
</dbReference>
<keyword evidence="3" id="KW-0472">Membrane</keyword>
<dbReference type="RefSeq" id="WP_189823061.1">
    <property type="nucleotide sequence ID" value="NZ_BMVC01000003.1"/>
</dbReference>
<dbReference type="Proteomes" id="UP000638353">
    <property type="component" value="Unassembled WGS sequence"/>
</dbReference>
<sequence>MRRLSQKAIQDLTCKKRDAWWTVALVDPVATRLVRTVAFWKWVTPNRVTWASLFVGLGAAYCFSRADWNWLALGALLYHVSFILDCVDGKLARLTGNGTVFGAWLDYVFDRIRVMLCAIALMGGQYWRTGNEIYLLGALAVVFLDMLRYVDSLQIYKMRISMRRKIENLMEERKGADGEGAEVVFIEDLLRENPGLNVACMKEKTGEVVDLHAQFRSRFPWYARVRTALVSRRIRPHLVSGIEFQMAVFIVGPLLGQIVATTAAAGLLLGLFELAIMYKFWLSTRDFTRVVEGLSTEGTSTGIPATAFRGRHRGASSGGRDWVGARLDIANSTNAMERVGA</sequence>
<dbReference type="Gene3D" id="1.20.120.1760">
    <property type="match status" value="1"/>
</dbReference>
<reference evidence="4" key="2">
    <citation type="submission" date="2020-09" db="EMBL/GenBank/DDBJ databases">
        <authorList>
            <person name="Sun Q."/>
            <person name="Ohkuma M."/>
        </authorList>
    </citation>
    <scope>NUCLEOTIDE SEQUENCE</scope>
    <source>
        <strain evidence="4">JCM 4637</strain>
    </source>
</reference>
<keyword evidence="3" id="KW-0812">Transmembrane</keyword>
<keyword evidence="1 2" id="KW-0808">Transferase</keyword>
<gene>
    <name evidence="4" type="ORF">GCM10010334_18980</name>
</gene>
<feature type="transmembrane region" description="Helical" evidence="3">
    <location>
        <begin position="258"/>
        <end position="281"/>
    </location>
</feature>
<name>A0A918WVF3_9ACTN</name>
<dbReference type="InterPro" id="IPR000462">
    <property type="entry name" value="CDP-OH_P_trans"/>
</dbReference>
<dbReference type="EMBL" id="BMVC01000003">
    <property type="protein sequence ID" value="GHC87256.1"/>
    <property type="molecule type" value="Genomic_DNA"/>
</dbReference>